<evidence type="ECO:0000313" key="2">
    <source>
        <dbReference type="Proteomes" id="UP000245999"/>
    </source>
</evidence>
<protein>
    <submittedName>
        <fullName evidence="1">Zeta toxin</fullName>
    </submittedName>
</protein>
<dbReference type="EMBL" id="CP029145">
    <property type="protein sequence ID" value="AWM31568.1"/>
    <property type="molecule type" value="Genomic_DNA"/>
</dbReference>
<dbReference type="Gene3D" id="3.40.50.300">
    <property type="entry name" value="P-loop containing nucleotide triphosphate hydrolases"/>
    <property type="match status" value="1"/>
</dbReference>
<keyword evidence="2" id="KW-1185">Reference proteome</keyword>
<dbReference type="PANTHER" id="PTHR39206:SF1">
    <property type="entry name" value="SLL8004 PROTEIN"/>
    <property type="match status" value="1"/>
</dbReference>
<organism evidence="1 2">
    <name type="scientific">Hymenobacter nivis</name>
    <dbReference type="NCBI Taxonomy" id="1850093"/>
    <lineage>
        <taxon>Bacteria</taxon>
        <taxon>Pseudomonadati</taxon>
        <taxon>Bacteroidota</taxon>
        <taxon>Cytophagia</taxon>
        <taxon>Cytophagales</taxon>
        <taxon>Hymenobacteraceae</taxon>
        <taxon>Hymenobacter</taxon>
    </lineage>
</organism>
<dbReference type="Pfam" id="PF13671">
    <property type="entry name" value="AAA_33"/>
    <property type="match status" value="1"/>
</dbReference>
<dbReference type="KEGG" id="hnv:DDQ68_01440"/>
<sequence length="196" mass="22126">MPEKNFYIIAGCNGAGKTTASFTILPEVLDCREFVNADEIARGLSPFQPEKVAFEAGRIMLHRIDELFARGETFAVETTLATKIYQQKIRVAQQHGYTVTLLYFWLSSLELAQARVATRVAEGGHCIAPEVIERRYWQGIRQLFSNYLTLVDDAFIFDNSSGKPVLLAESSASGFRISNDSLYQQLRNQYESRKAD</sequence>
<dbReference type="RefSeq" id="WP_109652401.1">
    <property type="nucleotide sequence ID" value="NZ_CP029145.1"/>
</dbReference>
<dbReference type="SUPFAM" id="SSF52540">
    <property type="entry name" value="P-loop containing nucleoside triphosphate hydrolases"/>
    <property type="match status" value="1"/>
</dbReference>
<reference evidence="2" key="1">
    <citation type="submission" date="2018-04" db="EMBL/GenBank/DDBJ databases">
        <title>Complete genome of Antarctic heterotrophic bacterium Hymenobacter nivis.</title>
        <authorList>
            <person name="Terashima M."/>
        </authorList>
    </citation>
    <scope>NUCLEOTIDE SEQUENCE [LARGE SCALE GENOMIC DNA]</scope>
    <source>
        <strain evidence="2">NBRC 111535</strain>
    </source>
</reference>
<evidence type="ECO:0000313" key="1">
    <source>
        <dbReference type="EMBL" id="AWM31568.1"/>
    </source>
</evidence>
<name>A0A2Z3GFH9_9BACT</name>
<proteinExistence type="predicted"/>
<dbReference type="OrthoDB" id="9791543at2"/>
<dbReference type="PANTHER" id="PTHR39206">
    <property type="entry name" value="SLL8004 PROTEIN"/>
    <property type="match status" value="1"/>
</dbReference>
<gene>
    <name evidence="1" type="ORF">DDQ68_01440</name>
</gene>
<dbReference type="InterPro" id="IPR027417">
    <property type="entry name" value="P-loop_NTPase"/>
</dbReference>
<accession>A0A2Z3GFH9</accession>
<dbReference type="AlphaFoldDB" id="A0A2Z3GFH9"/>
<dbReference type="Proteomes" id="UP000245999">
    <property type="component" value="Chromosome"/>
</dbReference>